<accession>A0A8H3IVG3</accession>
<organism evidence="2 3">
    <name type="scientific">Heterodermia speciosa</name>
    <dbReference type="NCBI Taxonomy" id="116794"/>
    <lineage>
        <taxon>Eukaryota</taxon>
        <taxon>Fungi</taxon>
        <taxon>Dikarya</taxon>
        <taxon>Ascomycota</taxon>
        <taxon>Pezizomycotina</taxon>
        <taxon>Lecanoromycetes</taxon>
        <taxon>OSLEUM clade</taxon>
        <taxon>Lecanoromycetidae</taxon>
        <taxon>Caliciales</taxon>
        <taxon>Physciaceae</taxon>
        <taxon>Heterodermia</taxon>
    </lineage>
</organism>
<keyword evidence="1" id="KW-0812">Transmembrane</keyword>
<evidence type="ECO:0000256" key="1">
    <source>
        <dbReference type="SAM" id="Phobius"/>
    </source>
</evidence>
<evidence type="ECO:0000313" key="2">
    <source>
        <dbReference type="EMBL" id="CAF9935320.1"/>
    </source>
</evidence>
<comment type="caution">
    <text evidence="2">The sequence shown here is derived from an EMBL/GenBank/DDBJ whole genome shotgun (WGS) entry which is preliminary data.</text>
</comment>
<sequence length="252" mass="27324">MSRRNGGRGGDYGSDPYHVGGGLRTSNQYGAAGFPPPPMCVNAKQHSKHEESYVRFLNCCYSVGIYDPIALGGAIAQGGGPLLECVPRIVSPKGLTFLRHYQLVEHQVVVEVEVWAMGEEEGVDVGEEEEEEEEEGGVGRLVGGQCQCRLGQEDRGVVDQAVADRAVGAPVTGVLVMEVRDMESLIMGGLIMGGLIMGGLIMEDPVRATMRQAMVKWMILRKRCGRDGVEKDPLMTMCMFLHAMLVAVLDLK</sequence>
<gene>
    <name evidence="2" type="ORF">HETSPECPRED_009741</name>
</gene>
<reference evidence="2" key="1">
    <citation type="submission" date="2021-03" db="EMBL/GenBank/DDBJ databases">
        <authorList>
            <person name="Tagirdzhanova G."/>
        </authorList>
    </citation>
    <scope>NUCLEOTIDE SEQUENCE</scope>
</reference>
<keyword evidence="1" id="KW-0472">Membrane</keyword>
<keyword evidence="1" id="KW-1133">Transmembrane helix</keyword>
<evidence type="ECO:0000313" key="3">
    <source>
        <dbReference type="Proteomes" id="UP000664521"/>
    </source>
</evidence>
<feature type="transmembrane region" description="Helical" evidence="1">
    <location>
        <begin position="185"/>
        <end position="202"/>
    </location>
</feature>
<keyword evidence="3" id="KW-1185">Reference proteome</keyword>
<dbReference type="AlphaFoldDB" id="A0A8H3IVG3"/>
<dbReference type="EMBL" id="CAJPDS010000082">
    <property type="protein sequence ID" value="CAF9935320.1"/>
    <property type="molecule type" value="Genomic_DNA"/>
</dbReference>
<proteinExistence type="predicted"/>
<name>A0A8H3IVG3_9LECA</name>
<protein>
    <submittedName>
        <fullName evidence="2">Uncharacterized protein</fullName>
    </submittedName>
</protein>
<dbReference type="Proteomes" id="UP000664521">
    <property type="component" value="Unassembled WGS sequence"/>
</dbReference>